<sequence>MADFREICEQYDIWSNPGVVDIPQDEWIKLPTILGSKPQRSQVYRQAKDSQQVIDKAFNALHAQGKMSFAKHQAQGVNPIFVWRIHPDYYGHQAVISHRGQEVLHVVTIGNSNSIAYVQRQIDKILRTFRKWCRTYYDLKKAHIGFPSLTLLGKDIDSAGISTTAEKVKAITSLIFPRIYKQLETYLRMTGDLRHYIKNYIHKSEPLQTRKTKLLKGAPVKGT</sequence>
<proteinExistence type="predicted"/>
<organism evidence="1 2">
    <name type="scientific">Penicillium camemberti (strain FM 013)</name>
    <dbReference type="NCBI Taxonomy" id="1429867"/>
    <lineage>
        <taxon>Eukaryota</taxon>
        <taxon>Fungi</taxon>
        <taxon>Dikarya</taxon>
        <taxon>Ascomycota</taxon>
        <taxon>Pezizomycotina</taxon>
        <taxon>Eurotiomycetes</taxon>
        <taxon>Eurotiomycetidae</taxon>
        <taxon>Eurotiales</taxon>
        <taxon>Aspergillaceae</taxon>
        <taxon>Penicillium</taxon>
    </lineage>
</organism>
<evidence type="ECO:0000313" key="1">
    <source>
        <dbReference type="EMBL" id="CRL21462.1"/>
    </source>
</evidence>
<evidence type="ECO:0000313" key="2">
    <source>
        <dbReference type="Proteomes" id="UP000053732"/>
    </source>
</evidence>
<dbReference type="AlphaFoldDB" id="A0A0G4P583"/>
<protein>
    <submittedName>
        <fullName evidence="1">Str. FM013</fullName>
    </submittedName>
</protein>
<name>A0A0G4P583_PENC3</name>
<dbReference type="SUPFAM" id="SSF56672">
    <property type="entry name" value="DNA/RNA polymerases"/>
    <property type="match status" value="1"/>
</dbReference>
<keyword evidence="2" id="KW-1185">Reference proteome</keyword>
<dbReference type="EMBL" id="HG793139">
    <property type="protein sequence ID" value="CRL21462.1"/>
    <property type="molecule type" value="Genomic_DNA"/>
</dbReference>
<reference evidence="1 2" key="1">
    <citation type="journal article" date="2014" name="Nat. Commun.">
        <title>Multiple recent horizontal transfers of a large genomic region in cheese making fungi.</title>
        <authorList>
            <person name="Cheeseman K."/>
            <person name="Ropars J."/>
            <person name="Renault P."/>
            <person name="Dupont J."/>
            <person name="Gouzy J."/>
            <person name="Branca A."/>
            <person name="Abraham A.L."/>
            <person name="Ceppi M."/>
            <person name="Conseiller E."/>
            <person name="Debuchy R."/>
            <person name="Malagnac F."/>
            <person name="Goarin A."/>
            <person name="Silar P."/>
            <person name="Lacoste S."/>
            <person name="Sallet E."/>
            <person name="Bensimon A."/>
            <person name="Giraud T."/>
            <person name="Brygoo Y."/>
        </authorList>
    </citation>
    <scope>NUCLEOTIDE SEQUENCE [LARGE SCALE GENOMIC DNA]</scope>
    <source>
        <strain evidence="2">FM 013</strain>
    </source>
</reference>
<dbReference type="InterPro" id="IPR043502">
    <property type="entry name" value="DNA/RNA_pol_sf"/>
</dbReference>
<dbReference type="STRING" id="1429867.A0A0G4P583"/>
<dbReference type="Proteomes" id="UP000053732">
    <property type="component" value="Unassembled WGS sequence"/>
</dbReference>
<gene>
    <name evidence="1" type="ORF">PCAMFM013_S006g000002</name>
</gene>
<accession>A0A0G4P583</accession>